<evidence type="ECO:0000259" key="5">
    <source>
        <dbReference type="Pfam" id="PF07992"/>
    </source>
</evidence>
<dbReference type="InterPro" id="IPR016156">
    <property type="entry name" value="FAD/NAD-linked_Rdtase_dimer_sf"/>
</dbReference>
<dbReference type="Pfam" id="PF07992">
    <property type="entry name" value="Pyr_redox_2"/>
    <property type="match status" value="1"/>
</dbReference>
<feature type="domain" description="NADH-rubredoxin oxidoreductase C-terminal" evidence="6">
    <location>
        <begin position="312"/>
        <end position="375"/>
    </location>
</feature>
<comment type="similarity">
    <text evidence="2">Belongs to the FAD-dependent oxidoreductase family.</text>
</comment>
<keyword evidence="3" id="KW-0285">Flavoprotein</keyword>
<dbReference type="InterPro" id="IPR041575">
    <property type="entry name" value="Rubredoxin_C"/>
</dbReference>
<dbReference type="GO" id="GO:0016491">
    <property type="term" value="F:oxidoreductase activity"/>
    <property type="evidence" value="ECO:0007669"/>
    <property type="project" value="InterPro"/>
</dbReference>
<name>A0A3P3XSM9_9SPIR</name>
<dbReference type="PANTHER" id="PTHR43429">
    <property type="entry name" value="PYRIDINE NUCLEOTIDE-DISULFIDE OXIDOREDUCTASE DOMAIN-CONTAINING"/>
    <property type="match status" value="1"/>
</dbReference>
<gene>
    <name evidence="7" type="ORF">SPIRO4BDMA_50604</name>
</gene>
<evidence type="ECO:0000256" key="1">
    <source>
        <dbReference type="ARBA" id="ARBA00001974"/>
    </source>
</evidence>
<proteinExistence type="inferred from homology"/>
<evidence type="ECO:0000256" key="2">
    <source>
        <dbReference type="ARBA" id="ARBA00006442"/>
    </source>
</evidence>
<dbReference type="PRINTS" id="PR00411">
    <property type="entry name" value="PNDRDTASEI"/>
</dbReference>
<dbReference type="EMBL" id="FWDO01000005">
    <property type="protein sequence ID" value="SLM19089.1"/>
    <property type="molecule type" value="Genomic_DNA"/>
</dbReference>
<comment type="cofactor">
    <cofactor evidence="1">
        <name>FAD</name>
        <dbReference type="ChEBI" id="CHEBI:57692"/>
    </cofactor>
</comment>
<dbReference type="InterPro" id="IPR036188">
    <property type="entry name" value="FAD/NAD-bd_sf"/>
</dbReference>
<feature type="domain" description="FAD/NAD(P)-binding" evidence="5">
    <location>
        <begin position="1"/>
        <end position="291"/>
    </location>
</feature>
<evidence type="ECO:0000259" key="6">
    <source>
        <dbReference type="Pfam" id="PF18267"/>
    </source>
</evidence>
<dbReference type="AlphaFoldDB" id="A0A3P3XSM9"/>
<keyword evidence="4" id="KW-0274">FAD</keyword>
<protein>
    <submittedName>
        <fullName evidence="7">Pyridine nucleotide-disulfide oxidoreductase</fullName>
    </submittedName>
</protein>
<evidence type="ECO:0000256" key="3">
    <source>
        <dbReference type="ARBA" id="ARBA00022630"/>
    </source>
</evidence>
<evidence type="ECO:0000313" key="7">
    <source>
        <dbReference type="EMBL" id="SLM19089.1"/>
    </source>
</evidence>
<dbReference type="PANTHER" id="PTHR43429:SF3">
    <property type="entry name" value="NITRITE REDUCTASE [NAD(P)H]"/>
    <property type="match status" value="1"/>
</dbReference>
<accession>A0A3P3XSM9</accession>
<dbReference type="SUPFAM" id="SSF51905">
    <property type="entry name" value="FAD/NAD(P)-binding domain"/>
    <property type="match status" value="2"/>
</dbReference>
<dbReference type="Gene3D" id="3.30.390.30">
    <property type="match status" value="1"/>
</dbReference>
<evidence type="ECO:0000256" key="4">
    <source>
        <dbReference type="ARBA" id="ARBA00022827"/>
    </source>
</evidence>
<dbReference type="InterPro" id="IPR050260">
    <property type="entry name" value="FAD-bd_OxRdtase"/>
</dbReference>
<reference evidence="7" key="1">
    <citation type="submission" date="2017-02" db="EMBL/GenBank/DDBJ databases">
        <authorList>
            <person name="Regsiter A."/>
            <person name="William W."/>
        </authorList>
    </citation>
    <scope>NUCLEOTIDE SEQUENCE</scope>
    <source>
        <strain evidence="7">BdmA 4</strain>
    </source>
</reference>
<dbReference type="Gene3D" id="3.50.50.60">
    <property type="entry name" value="FAD/NAD(P)-binding domain"/>
    <property type="match status" value="2"/>
</dbReference>
<dbReference type="PRINTS" id="PR00368">
    <property type="entry name" value="FADPNR"/>
</dbReference>
<sequence>MRIVIIGNGIAATSAAVSIREYDMENGITMLSDEHAPFYSRPRLTEYLAGKVAFEKIVIRDETWYAKNNIELMQGVRVESVDPGHRAVTGSFGLLNYDRLLIASGASAALPSFYNSHLEHVFTLRTKEDADRIAAVAARSRTAVIIGGGLLGIETAYALAERGLEPTVIEVFDRLLPRQLDAESANMLQDMLAQKGLHFLLAQQTASLSNEYGMVKISFKDDSALSADMAVISAGIRPNISFLKNSQVEVGHGIIVDTRLRTNIPDIYAAGDCAEFKGKIYGIWPAAKEEGEIAGKVIAGQEASYHGSLMSAKLKVASIDMASVGDITIGSQTRAESRRDGSSFRKLFYENEKLKGAILIGDTTDYFKLQREIAQSAG</sequence>
<organism evidence="7">
    <name type="scientific">uncultured spirochete</name>
    <dbReference type="NCBI Taxonomy" id="156406"/>
    <lineage>
        <taxon>Bacteria</taxon>
        <taxon>Pseudomonadati</taxon>
        <taxon>Spirochaetota</taxon>
        <taxon>Spirochaetia</taxon>
        <taxon>Spirochaetales</taxon>
        <taxon>environmental samples</taxon>
    </lineage>
</organism>
<dbReference type="InterPro" id="IPR023753">
    <property type="entry name" value="FAD/NAD-binding_dom"/>
</dbReference>
<dbReference type="Pfam" id="PF18267">
    <property type="entry name" value="Rubredoxin_C"/>
    <property type="match status" value="1"/>
</dbReference>